<protein>
    <submittedName>
        <fullName evidence="1">Uncharacterized protein</fullName>
    </submittedName>
</protein>
<evidence type="ECO:0000313" key="1">
    <source>
        <dbReference type="EMBL" id="KAK9872589.1"/>
    </source>
</evidence>
<sequence length="251" mass="28798">MSNLLTEQQTLLVRMSRFYTNFKKNGSSKMTLSNCKNRMENLEKIWIKSEYNHSKLLNDNSDAVSKSDYIKQDEFAIAEEIYLDKSFEFQPFWIVVETLIQPVIGEFYERKSFKDLFTTLVINKSNISNVTKLHHLKPSLEGDAARLISNLESLKRSVSKWDDVLVYHIVALLDTETRKQWEKQLGVGGFRDTKITSFAPNIQITTRNSIFLESLDLADPQFAYNGMIELLLGASIHAKIMEGQINSGDAN</sequence>
<name>A0AAW1TW47_9CUCU</name>
<proteinExistence type="predicted"/>
<organism evidence="1 2">
    <name type="scientific">Henosepilachna vigintioctopunctata</name>
    <dbReference type="NCBI Taxonomy" id="420089"/>
    <lineage>
        <taxon>Eukaryota</taxon>
        <taxon>Metazoa</taxon>
        <taxon>Ecdysozoa</taxon>
        <taxon>Arthropoda</taxon>
        <taxon>Hexapoda</taxon>
        <taxon>Insecta</taxon>
        <taxon>Pterygota</taxon>
        <taxon>Neoptera</taxon>
        <taxon>Endopterygota</taxon>
        <taxon>Coleoptera</taxon>
        <taxon>Polyphaga</taxon>
        <taxon>Cucujiformia</taxon>
        <taxon>Coccinelloidea</taxon>
        <taxon>Coccinellidae</taxon>
        <taxon>Epilachninae</taxon>
        <taxon>Epilachnini</taxon>
        <taxon>Henosepilachna</taxon>
    </lineage>
</organism>
<dbReference type="EMBL" id="JARQZJ010000012">
    <property type="protein sequence ID" value="KAK9872589.1"/>
    <property type="molecule type" value="Genomic_DNA"/>
</dbReference>
<dbReference type="AlphaFoldDB" id="A0AAW1TW47"/>
<dbReference type="Proteomes" id="UP001431783">
    <property type="component" value="Unassembled WGS sequence"/>
</dbReference>
<comment type="caution">
    <text evidence="1">The sequence shown here is derived from an EMBL/GenBank/DDBJ whole genome shotgun (WGS) entry which is preliminary data.</text>
</comment>
<evidence type="ECO:0000313" key="2">
    <source>
        <dbReference type="Proteomes" id="UP001431783"/>
    </source>
</evidence>
<gene>
    <name evidence="1" type="ORF">WA026_018721</name>
</gene>
<accession>A0AAW1TW47</accession>
<reference evidence="1 2" key="1">
    <citation type="submission" date="2023-03" db="EMBL/GenBank/DDBJ databases">
        <title>Genome insight into feeding habits of ladybird beetles.</title>
        <authorList>
            <person name="Li H.-S."/>
            <person name="Huang Y.-H."/>
            <person name="Pang H."/>
        </authorList>
    </citation>
    <scope>NUCLEOTIDE SEQUENCE [LARGE SCALE GENOMIC DNA]</scope>
    <source>
        <strain evidence="1">SYSU_2023b</strain>
        <tissue evidence="1">Whole body</tissue>
    </source>
</reference>
<keyword evidence="2" id="KW-1185">Reference proteome</keyword>